<evidence type="ECO:0000256" key="4">
    <source>
        <dbReference type="ARBA" id="ARBA00023040"/>
    </source>
</evidence>
<evidence type="ECO:0000256" key="6">
    <source>
        <dbReference type="ARBA" id="ARBA00023170"/>
    </source>
</evidence>
<dbReference type="AlphaFoldDB" id="A0A2B4S3H3"/>
<dbReference type="GO" id="GO:0016020">
    <property type="term" value="C:membrane"/>
    <property type="evidence" value="ECO:0007669"/>
    <property type="project" value="UniProtKB-SubCell"/>
</dbReference>
<feature type="transmembrane region" description="Helical" evidence="10">
    <location>
        <begin position="316"/>
        <end position="335"/>
    </location>
</feature>
<keyword evidence="2 8" id="KW-0812">Transmembrane</keyword>
<evidence type="ECO:0000256" key="2">
    <source>
        <dbReference type="ARBA" id="ARBA00022692"/>
    </source>
</evidence>
<keyword evidence="6 9" id="KW-0675">Receptor</keyword>
<feature type="transmembrane region" description="Helical" evidence="10">
    <location>
        <begin position="32"/>
        <end position="52"/>
    </location>
</feature>
<dbReference type="PROSITE" id="PS50262">
    <property type="entry name" value="G_PROTEIN_RECEP_F1_2"/>
    <property type="match status" value="1"/>
</dbReference>
<dbReference type="Pfam" id="PF00001">
    <property type="entry name" value="7tm_1"/>
    <property type="match status" value="1"/>
</dbReference>
<evidence type="ECO:0000256" key="5">
    <source>
        <dbReference type="ARBA" id="ARBA00023136"/>
    </source>
</evidence>
<dbReference type="InterPro" id="IPR008253">
    <property type="entry name" value="Marvel"/>
</dbReference>
<comment type="subcellular location">
    <subcellularLocation>
        <location evidence="1">Membrane</location>
        <topology evidence="1">Multi-pass membrane protein</topology>
    </subcellularLocation>
</comment>
<dbReference type="GO" id="GO:0004930">
    <property type="term" value="F:G protein-coupled receptor activity"/>
    <property type="evidence" value="ECO:0007669"/>
    <property type="project" value="UniProtKB-KW"/>
</dbReference>
<feature type="domain" description="MARVEL" evidence="12">
    <location>
        <begin position="310"/>
        <end position="449"/>
    </location>
</feature>
<reference evidence="14" key="1">
    <citation type="journal article" date="2017" name="bioRxiv">
        <title>Comparative analysis of the genomes of Stylophora pistillata and Acropora digitifera provides evidence for extensive differences between species of corals.</title>
        <authorList>
            <person name="Voolstra C.R."/>
            <person name="Li Y."/>
            <person name="Liew Y.J."/>
            <person name="Baumgarten S."/>
            <person name="Zoccola D."/>
            <person name="Flot J.-F."/>
            <person name="Tambutte S."/>
            <person name="Allemand D."/>
            <person name="Aranda M."/>
        </authorList>
    </citation>
    <scope>NUCLEOTIDE SEQUENCE [LARGE SCALE GENOMIC DNA]</scope>
</reference>
<dbReference type="SUPFAM" id="SSF81321">
    <property type="entry name" value="Family A G protein-coupled receptor-like"/>
    <property type="match status" value="1"/>
</dbReference>
<feature type="transmembrane region" description="Helical" evidence="10">
    <location>
        <begin position="64"/>
        <end position="94"/>
    </location>
</feature>
<organism evidence="13 14">
    <name type="scientific">Stylophora pistillata</name>
    <name type="common">Smooth cauliflower coral</name>
    <dbReference type="NCBI Taxonomy" id="50429"/>
    <lineage>
        <taxon>Eukaryota</taxon>
        <taxon>Metazoa</taxon>
        <taxon>Cnidaria</taxon>
        <taxon>Anthozoa</taxon>
        <taxon>Hexacorallia</taxon>
        <taxon>Scleractinia</taxon>
        <taxon>Astrocoeniina</taxon>
        <taxon>Pocilloporidae</taxon>
        <taxon>Stylophora</taxon>
    </lineage>
</organism>
<comment type="caution">
    <text evidence="13">The sequence shown here is derived from an EMBL/GenBank/DDBJ whole genome shotgun (WGS) entry which is preliminary data.</text>
</comment>
<evidence type="ECO:0000313" key="13">
    <source>
        <dbReference type="EMBL" id="PFX23025.1"/>
    </source>
</evidence>
<keyword evidence="5 8" id="KW-0472">Membrane</keyword>
<evidence type="ECO:0000256" key="1">
    <source>
        <dbReference type="ARBA" id="ARBA00004141"/>
    </source>
</evidence>
<keyword evidence="4 9" id="KW-0297">G-protein coupled receptor</keyword>
<name>A0A2B4S3H3_STYPI</name>
<dbReference type="InterPro" id="IPR000276">
    <property type="entry name" value="GPCR_Rhodpsn"/>
</dbReference>
<evidence type="ECO:0000256" key="7">
    <source>
        <dbReference type="ARBA" id="ARBA00023224"/>
    </source>
</evidence>
<feature type="transmembrane region" description="Helical" evidence="10">
    <location>
        <begin position="347"/>
        <end position="368"/>
    </location>
</feature>
<dbReference type="Gene3D" id="1.20.1070.10">
    <property type="entry name" value="Rhodopsin 7-helix transmembrane proteins"/>
    <property type="match status" value="1"/>
</dbReference>
<keyword evidence="14" id="KW-1185">Reference proteome</keyword>
<evidence type="ECO:0000259" key="11">
    <source>
        <dbReference type="PROSITE" id="PS50262"/>
    </source>
</evidence>
<evidence type="ECO:0000256" key="9">
    <source>
        <dbReference type="RuleBase" id="RU000688"/>
    </source>
</evidence>
<proteinExistence type="inferred from homology"/>
<dbReference type="InterPro" id="IPR017452">
    <property type="entry name" value="GPCR_Rhodpsn_7TM"/>
</dbReference>
<dbReference type="EMBL" id="LSMT01000221">
    <property type="protein sequence ID" value="PFX23025.1"/>
    <property type="molecule type" value="Genomic_DNA"/>
</dbReference>
<dbReference type="Pfam" id="PF01284">
    <property type="entry name" value="MARVEL"/>
    <property type="match status" value="1"/>
</dbReference>
<feature type="transmembrane region" description="Helical" evidence="10">
    <location>
        <begin position="380"/>
        <end position="402"/>
    </location>
</feature>
<accession>A0A2B4S3H3</accession>
<feature type="transmembrane region" description="Helical" evidence="10">
    <location>
        <begin position="145"/>
        <end position="166"/>
    </location>
</feature>
<evidence type="ECO:0000313" key="14">
    <source>
        <dbReference type="Proteomes" id="UP000225706"/>
    </source>
</evidence>
<keyword evidence="3 10" id="KW-1133">Transmembrane helix</keyword>
<evidence type="ECO:0000256" key="10">
    <source>
        <dbReference type="SAM" id="Phobius"/>
    </source>
</evidence>
<evidence type="ECO:0000256" key="8">
    <source>
        <dbReference type="PROSITE-ProRule" id="PRU00581"/>
    </source>
</evidence>
<feature type="transmembrane region" description="Helical" evidence="10">
    <location>
        <begin position="106"/>
        <end position="124"/>
    </location>
</feature>
<dbReference type="STRING" id="50429.A0A2B4S3H3"/>
<keyword evidence="7 9" id="KW-0807">Transducer</keyword>
<dbReference type="Proteomes" id="UP000225706">
    <property type="component" value="Unassembled WGS sequence"/>
</dbReference>
<sequence length="457" mass="51941">MSALEELRNFYYDRLSRELVSRTTLQVVVESVVMAFVALSAFLGNILVCVAVTRNPRLHTPTNILICALSVTDITMSVCTIPLTVGVLISGRWIYSKAVCQFQGSFPLTLAVISLQLMVTIAINRYLCVIKPSLYRRIFTVRKSLGFSVGVFCLACLPTLSPMFYARDDYAFHPGKAYCAFAMEKNFIFALCMGMGFIMSPFIIMSYLYCRIYWSVRRAAFPQSGNADAESQRNAHVQEVKVTKTLAAVLVGFSLCWFPVMIIDQIDMTNGAPMLPRKVYYFYVQPKCLRTAVKMVSYPNSSRPVINSGYICSIRGFLKILESVVLLASFIFGQLYESFYSPPHLPYFFVVVFVGMMLLLLLYTFFLFSLEKRFDTFNWYLMDVIFCGFLAVMLTASAGLLAKEADFRERHGNKFSGWLYDRLVAAVVLAFVVVLLLIIDIIVSLFQYRRLRRLGQH</sequence>
<evidence type="ECO:0000259" key="12">
    <source>
        <dbReference type="PROSITE" id="PS51225"/>
    </source>
</evidence>
<dbReference type="PROSITE" id="PS51225">
    <property type="entry name" value="MARVEL"/>
    <property type="match status" value="1"/>
</dbReference>
<evidence type="ECO:0000256" key="3">
    <source>
        <dbReference type="ARBA" id="ARBA00022989"/>
    </source>
</evidence>
<comment type="similarity">
    <text evidence="9">Belongs to the G-protein coupled receptor 1 family.</text>
</comment>
<dbReference type="OrthoDB" id="5957871at2759"/>
<dbReference type="PROSITE" id="PS00237">
    <property type="entry name" value="G_PROTEIN_RECEP_F1_1"/>
    <property type="match status" value="1"/>
</dbReference>
<dbReference type="InterPro" id="IPR050125">
    <property type="entry name" value="GPCR_opsins"/>
</dbReference>
<dbReference type="PANTHER" id="PTHR24240">
    <property type="entry name" value="OPSIN"/>
    <property type="match status" value="1"/>
</dbReference>
<gene>
    <name evidence="13" type="primary">adrb1</name>
    <name evidence="13" type="ORF">AWC38_SpisGene12460</name>
</gene>
<dbReference type="CDD" id="cd00637">
    <property type="entry name" value="7tm_classA_rhodopsin-like"/>
    <property type="match status" value="1"/>
</dbReference>
<feature type="transmembrane region" description="Helical" evidence="10">
    <location>
        <begin position="186"/>
        <end position="209"/>
    </location>
</feature>
<protein>
    <submittedName>
        <fullName evidence="13">Beta-1 adrenergic receptor</fullName>
    </submittedName>
</protein>
<dbReference type="PRINTS" id="PR00237">
    <property type="entry name" value="GPCRRHODOPSN"/>
</dbReference>
<feature type="transmembrane region" description="Helical" evidence="10">
    <location>
        <begin position="422"/>
        <end position="446"/>
    </location>
</feature>
<feature type="domain" description="G-protein coupled receptors family 1 profile" evidence="11">
    <location>
        <begin position="44"/>
        <end position="263"/>
    </location>
</feature>